<dbReference type="EMBL" id="CP117268">
    <property type="protein sequence ID" value="WFS25225.1"/>
    <property type="molecule type" value="Genomic_DNA"/>
</dbReference>
<gene>
    <name evidence="1" type="ORF">PR018_23550</name>
</gene>
<geneLocation type="plasmid" evidence="1 2">
    <name>unnamed1</name>
</geneLocation>
<accession>A0ABY8IQJ1</accession>
<dbReference type="Pfam" id="PF01527">
    <property type="entry name" value="HTH_Tnp_1"/>
    <property type="match status" value="1"/>
</dbReference>
<evidence type="ECO:0000313" key="1">
    <source>
        <dbReference type="EMBL" id="WFS25225.1"/>
    </source>
</evidence>
<evidence type="ECO:0000313" key="2">
    <source>
        <dbReference type="Proteomes" id="UP000318939"/>
    </source>
</evidence>
<name>A0ABY8IQJ1_9HYPH</name>
<dbReference type="InterPro" id="IPR002514">
    <property type="entry name" value="Transposase_8"/>
</dbReference>
<keyword evidence="1" id="KW-0614">Plasmid</keyword>
<keyword evidence="2" id="KW-1185">Reference proteome</keyword>
<dbReference type="PANTHER" id="PTHR37936:SF3">
    <property type="entry name" value="TRANSPOSASE INSC FOR INSERTION ELEMENT IS2A-RELATED"/>
    <property type="match status" value="1"/>
</dbReference>
<organism evidence="1 2">
    <name type="scientific">Rhizobium rhododendri</name>
    <dbReference type="NCBI Taxonomy" id="2506430"/>
    <lineage>
        <taxon>Bacteria</taxon>
        <taxon>Pseudomonadati</taxon>
        <taxon>Pseudomonadota</taxon>
        <taxon>Alphaproteobacteria</taxon>
        <taxon>Hyphomicrobiales</taxon>
        <taxon>Rhizobiaceae</taxon>
        <taxon>Rhizobium/Agrobacterium group</taxon>
        <taxon>Rhizobium</taxon>
    </lineage>
</organism>
<proteinExistence type="predicted"/>
<reference evidence="1 2" key="1">
    <citation type="journal article" date="2019" name="Phytopathology">
        <title>A Novel Group of Rhizobium tumorigenes-Like Agrobacteria Associated with Crown Gall Disease of Rhododendron and Blueberry.</title>
        <authorList>
            <person name="Kuzmanovic N."/>
            <person name="Behrens P."/>
            <person name="Idczak E."/>
            <person name="Wagner S."/>
            <person name="Gotz M."/>
            <person name="Sproer C."/>
            <person name="Bunk B."/>
            <person name="Overmann J."/>
            <person name="Smalla K."/>
        </authorList>
    </citation>
    <scope>NUCLEOTIDE SEQUENCE [LARGE SCALE GENOMIC DNA]</scope>
    <source>
        <strain evidence="2">rho-6.2</strain>
    </source>
</reference>
<protein>
    <submittedName>
        <fullName evidence="1">Transposase</fullName>
    </submittedName>
</protein>
<dbReference type="PANTHER" id="PTHR37936">
    <property type="entry name" value="TRANSPOSASE INSC FOR INSERTION ELEMENT IS2A-RELATED"/>
    <property type="match status" value="1"/>
</dbReference>
<dbReference type="SUPFAM" id="SSF48295">
    <property type="entry name" value="TrpR-like"/>
    <property type="match status" value="1"/>
</dbReference>
<dbReference type="Proteomes" id="UP000318939">
    <property type="component" value="Plasmid unnamed1"/>
</dbReference>
<reference evidence="1 2" key="2">
    <citation type="journal article" date="2023" name="MicrobiologyOpen">
        <title>Genomics of the tumorigenes clade of the family Rhizobiaceae and description of Rhizobium rhododendri sp. nov.</title>
        <authorList>
            <person name="Kuzmanovic N."/>
            <person name="diCenzo G.C."/>
            <person name="Bunk B."/>
            <person name="Sproeer C."/>
            <person name="Fruehling A."/>
            <person name="Neumann-Schaal M."/>
            <person name="Overmann J."/>
            <person name="Smalla K."/>
        </authorList>
    </citation>
    <scope>NUCLEOTIDE SEQUENCE [LARGE SCALE GENOMIC DNA]</scope>
    <source>
        <strain evidence="2">rho-6.2</strain>
        <plasmid evidence="1 2">unnamed1</plasmid>
    </source>
</reference>
<sequence length="123" mass="13213">MKQGRTFEILTADPVRTRRKPKLWSDEEKAQILEEPLAPGANVSAVARAHGMDPSQLFGWGRIALASGSVQRLSAAGDGEAFTRFEAVRTDTVEIKVGDATLRVSASIDPALLSGIVRAVRQA</sequence>
<dbReference type="InterPro" id="IPR010921">
    <property type="entry name" value="Trp_repressor/repl_initiator"/>
</dbReference>